<feature type="transmembrane region" description="Helical" evidence="1">
    <location>
        <begin position="182"/>
        <end position="199"/>
    </location>
</feature>
<keyword evidence="1" id="KW-0812">Transmembrane</keyword>
<proteinExistence type="predicted"/>
<feature type="transmembrane region" description="Helical" evidence="1">
    <location>
        <begin position="60"/>
        <end position="82"/>
    </location>
</feature>
<dbReference type="PANTHER" id="PTHR37305:SF1">
    <property type="entry name" value="MEMBRANE PROTEIN"/>
    <property type="match status" value="1"/>
</dbReference>
<feature type="transmembrane region" description="Helical" evidence="1">
    <location>
        <begin position="234"/>
        <end position="253"/>
    </location>
</feature>
<dbReference type="OrthoDB" id="1641057at2"/>
<reference evidence="2 3" key="1">
    <citation type="submission" date="2018-06" db="EMBL/GenBank/DDBJ databases">
        <authorList>
            <consortium name="Pathogen Informatics"/>
            <person name="Doyle S."/>
        </authorList>
    </citation>
    <scope>NUCLEOTIDE SEQUENCE [LARGE SCALE GENOMIC DNA]</scope>
    <source>
        <strain evidence="3">ATCC 11859 / DSM 33 / NCIB 8841 / NCTC 4822</strain>
    </source>
</reference>
<accession>A0A380BCZ8</accession>
<evidence type="ECO:0000313" key="2">
    <source>
        <dbReference type="EMBL" id="SUI98948.1"/>
    </source>
</evidence>
<dbReference type="Proteomes" id="UP000254519">
    <property type="component" value="Unassembled WGS sequence"/>
</dbReference>
<feature type="transmembrane region" description="Helical" evidence="1">
    <location>
        <begin position="109"/>
        <end position="137"/>
    </location>
</feature>
<sequence length="259" mass="28983">MLNLLTAEKIKLRRSKKLMIALIILCVLPIIQVVNSYWSVSYGDELIQKIDTVVNGATGILMIKKNGLTVLLVMSAFISFFIGEEFQHGTIRNALSLGRSRTHYYVSKLIVAALVSLAGVIVMTILGMVGFTIAFGFGGVDEMNHYVSYALKAFSTLYTLVLANVSVYVAIGFITKNSSFTLIWSFIYTIATGFLPGIFQHTTHLKQVMFWFTETFMFYFNFATPEDVARFPEMIVVSLVTIVLSSAVGIWMFNRTDIK</sequence>
<organism evidence="2 3">
    <name type="scientific">Sporosarcina pasteurii</name>
    <name type="common">Bacillus pasteurii</name>
    <dbReference type="NCBI Taxonomy" id="1474"/>
    <lineage>
        <taxon>Bacteria</taxon>
        <taxon>Bacillati</taxon>
        <taxon>Bacillota</taxon>
        <taxon>Bacilli</taxon>
        <taxon>Bacillales</taxon>
        <taxon>Caryophanaceae</taxon>
        <taxon>Sporosarcina</taxon>
    </lineage>
</organism>
<dbReference type="AlphaFoldDB" id="A0A380BCZ8"/>
<protein>
    <submittedName>
        <fullName evidence="2">Uncharacterized protein conserved in bacteria</fullName>
    </submittedName>
</protein>
<evidence type="ECO:0000313" key="3">
    <source>
        <dbReference type="Proteomes" id="UP000254519"/>
    </source>
</evidence>
<keyword evidence="1" id="KW-1133">Transmembrane helix</keyword>
<keyword evidence="1" id="KW-0472">Membrane</keyword>
<evidence type="ECO:0000256" key="1">
    <source>
        <dbReference type="SAM" id="Phobius"/>
    </source>
</evidence>
<name>A0A380BCZ8_SPOPA</name>
<dbReference type="RefSeq" id="WP_115359869.1">
    <property type="nucleotide sequence ID" value="NZ_CP038012.1"/>
</dbReference>
<dbReference type="PANTHER" id="PTHR37305">
    <property type="entry name" value="INTEGRAL MEMBRANE PROTEIN-RELATED"/>
    <property type="match status" value="1"/>
</dbReference>
<feature type="transmembrane region" description="Helical" evidence="1">
    <location>
        <begin position="157"/>
        <end position="175"/>
    </location>
</feature>
<keyword evidence="3" id="KW-1185">Reference proteome</keyword>
<feature type="transmembrane region" description="Helical" evidence="1">
    <location>
        <begin position="20"/>
        <end position="40"/>
    </location>
</feature>
<gene>
    <name evidence="2" type="ORF">NCTC4822_00363</name>
</gene>
<dbReference type="EMBL" id="UGYZ01000002">
    <property type="protein sequence ID" value="SUI98948.1"/>
    <property type="molecule type" value="Genomic_DNA"/>
</dbReference>
<dbReference type="Pfam" id="PF12730">
    <property type="entry name" value="ABC2_membrane_4"/>
    <property type="match status" value="1"/>
</dbReference>